<dbReference type="PATRIC" id="fig|1544798.3.peg.1187"/>
<evidence type="ECO:0008006" key="4">
    <source>
        <dbReference type="Google" id="ProtNLM"/>
    </source>
</evidence>
<dbReference type="OrthoDB" id="1003899at2"/>
<proteinExistence type="predicted"/>
<keyword evidence="3" id="KW-1185">Reference proteome</keyword>
<protein>
    <recommendedName>
        <fullName evidence="4">Mobilization protein</fullName>
    </recommendedName>
</protein>
<dbReference type="PROSITE" id="PS51257">
    <property type="entry name" value="PROKAR_LIPOPROTEIN"/>
    <property type="match status" value="1"/>
</dbReference>
<evidence type="ECO:0000256" key="1">
    <source>
        <dbReference type="SAM" id="Phobius"/>
    </source>
</evidence>
<organism evidence="2 3">
    <name type="scientific">Draconibacterium sediminis</name>
    <dbReference type="NCBI Taxonomy" id="1544798"/>
    <lineage>
        <taxon>Bacteria</taxon>
        <taxon>Pseudomonadati</taxon>
        <taxon>Bacteroidota</taxon>
        <taxon>Bacteroidia</taxon>
        <taxon>Marinilabiliales</taxon>
        <taxon>Prolixibacteraceae</taxon>
        <taxon>Draconibacterium</taxon>
    </lineage>
</organism>
<feature type="transmembrane region" description="Helical" evidence="1">
    <location>
        <begin position="42"/>
        <end position="62"/>
    </location>
</feature>
<dbReference type="EMBL" id="JRHC01000001">
    <property type="protein sequence ID" value="KJF44954.1"/>
    <property type="molecule type" value="Genomic_DNA"/>
</dbReference>
<dbReference type="Proteomes" id="UP000032544">
    <property type="component" value="Unassembled WGS sequence"/>
</dbReference>
<dbReference type="AlphaFoldDB" id="A0A0D8JDY8"/>
<evidence type="ECO:0000313" key="3">
    <source>
        <dbReference type="Proteomes" id="UP000032544"/>
    </source>
</evidence>
<name>A0A0D8JDY8_9BACT</name>
<feature type="transmembrane region" description="Helical" evidence="1">
    <location>
        <begin position="9"/>
        <end position="30"/>
    </location>
</feature>
<reference evidence="2 3" key="1">
    <citation type="submission" date="2014-09" db="EMBL/GenBank/DDBJ databases">
        <title>Draft Genome Sequence of Draconibacterium sp. JN14CK-3.</title>
        <authorList>
            <person name="Dong C."/>
            <person name="Lai Q."/>
            <person name="Shao Z."/>
        </authorList>
    </citation>
    <scope>NUCLEOTIDE SEQUENCE [LARGE SCALE GENOMIC DNA]</scope>
    <source>
        <strain evidence="2 3">JN14CK-3</strain>
    </source>
</reference>
<gene>
    <name evidence="2" type="ORF">LH29_05900</name>
</gene>
<keyword evidence="1" id="KW-0472">Membrane</keyword>
<keyword evidence="1" id="KW-0812">Transmembrane</keyword>
<dbReference type="RefSeq" id="WP_045026607.1">
    <property type="nucleotide sequence ID" value="NZ_JRHC01000001.1"/>
</dbReference>
<evidence type="ECO:0000313" key="2">
    <source>
        <dbReference type="EMBL" id="KJF44954.1"/>
    </source>
</evidence>
<keyword evidence="1" id="KW-1133">Transmembrane helix</keyword>
<comment type="caution">
    <text evidence="2">The sequence shown here is derived from an EMBL/GenBank/DDBJ whole genome shotgun (WGS) entry which is preliminary data.</text>
</comment>
<sequence>MHSKYFENIVIYLSVLLACIILGVVARMFVIGVGADEFTANIVFLAVTLFGVLVYGLLSIFIKDLFTIIKKRFFPKKKQLKESNEKANDTARVNKIRIEQIQLITDQENNKIAIAVQYTQTVFAAYTSEKDLVLLSRNITSYAEKKPTSEILPVEVKELSSIDLYHFGWNIWNHFRNGNQLQMAAFLKKVFPSILGNVETETIKRHLKDDEQRGIIQIRKDLSEE</sequence>
<accession>A0A0D8JDY8</accession>